<feature type="region of interest" description="Disordered" evidence="1">
    <location>
        <begin position="524"/>
        <end position="621"/>
    </location>
</feature>
<feature type="region of interest" description="Disordered" evidence="1">
    <location>
        <begin position="251"/>
        <end position="281"/>
    </location>
</feature>
<organism evidence="3 4">
    <name type="scientific">Ascosphaera apis ARSEF 7405</name>
    <dbReference type="NCBI Taxonomy" id="392613"/>
    <lineage>
        <taxon>Eukaryota</taxon>
        <taxon>Fungi</taxon>
        <taxon>Dikarya</taxon>
        <taxon>Ascomycota</taxon>
        <taxon>Pezizomycotina</taxon>
        <taxon>Eurotiomycetes</taxon>
        <taxon>Eurotiomycetidae</taxon>
        <taxon>Onygenales</taxon>
        <taxon>Ascosphaeraceae</taxon>
        <taxon>Ascosphaera</taxon>
    </lineage>
</organism>
<keyword evidence="4" id="KW-1185">Reference proteome</keyword>
<evidence type="ECO:0000256" key="1">
    <source>
        <dbReference type="SAM" id="MobiDB-lite"/>
    </source>
</evidence>
<feature type="compositionally biased region" description="Polar residues" evidence="1">
    <location>
        <begin position="272"/>
        <end position="281"/>
    </location>
</feature>
<dbReference type="Pfam" id="PF13257">
    <property type="entry name" value="DUF4048"/>
    <property type="match status" value="1"/>
</dbReference>
<feature type="compositionally biased region" description="Polar residues" evidence="1">
    <location>
        <begin position="536"/>
        <end position="546"/>
    </location>
</feature>
<evidence type="ECO:0000313" key="3">
    <source>
        <dbReference type="EMBL" id="KZZ87995.1"/>
    </source>
</evidence>
<name>A0A167VTP2_9EURO</name>
<feature type="compositionally biased region" description="Basic and acidic residues" evidence="1">
    <location>
        <begin position="183"/>
        <end position="208"/>
    </location>
</feature>
<feature type="region of interest" description="Disordered" evidence="1">
    <location>
        <begin position="148"/>
        <end position="238"/>
    </location>
</feature>
<feature type="compositionally biased region" description="Polar residues" evidence="1">
    <location>
        <begin position="412"/>
        <end position="421"/>
    </location>
</feature>
<feature type="compositionally biased region" description="Polar residues" evidence="1">
    <location>
        <begin position="374"/>
        <end position="385"/>
    </location>
</feature>
<dbReference type="EMBL" id="AZGZ01000029">
    <property type="protein sequence ID" value="KZZ87995.1"/>
    <property type="molecule type" value="Genomic_DNA"/>
</dbReference>
<accession>A0A167VTP2</accession>
<feature type="compositionally biased region" description="Low complexity" evidence="1">
    <location>
        <begin position="216"/>
        <end position="231"/>
    </location>
</feature>
<feature type="region of interest" description="Disordered" evidence="1">
    <location>
        <begin position="349"/>
        <end position="397"/>
    </location>
</feature>
<feature type="compositionally biased region" description="Polar residues" evidence="1">
    <location>
        <begin position="474"/>
        <end position="483"/>
    </location>
</feature>
<feature type="compositionally biased region" description="Polar residues" evidence="1">
    <location>
        <begin position="34"/>
        <end position="45"/>
    </location>
</feature>
<feature type="domain" description="DUF4048" evidence="2">
    <location>
        <begin position="243"/>
        <end position="480"/>
    </location>
</feature>
<feature type="compositionally biased region" description="Polar residues" evidence="1">
    <location>
        <begin position="349"/>
        <end position="359"/>
    </location>
</feature>
<feature type="compositionally biased region" description="Polar residues" evidence="1">
    <location>
        <begin position="563"/>
        <end position="575"/>
    </location>
</feature>
<dbReference type="VEuPathDB" id="FungiDB:AAP_05261"/>
<proteinExistence type="predicted"/>
<feature type="region of interest" description="Disordered" evidence="1">
    <location>
        <begin position="1"/>
        <end position="46"/>
    </location>
</feature>
<dbReference type="AlphaFoldDB" id="A0A167VTP2"/>
<reference evidence="3 4" key="1">
    <citation type="journal article" date="2016" name="Genome Biol. Evol.">
        <title>Divergent and convergent evolution of fungal pathogenicity.</title>
        <authorList>
            <person name="Shang Y."/>
            <person name="Xiao G."/>
            <person name="Zheng P."/>
            <person name="Cen K."/>
            <person name="Zhan S."/>
            <person name="Wang C."/>
        </authorList>
    </citation>
    <scope>NUCLEOTIDE SEQUENCE [LARGE SCALE GENOMIC DNA]</scope>
    <source>
        <strain evidence="3 4">ARSEF 7405</strain>
    </source>
</reference>
<dbReference type="OrthoDB" id="4097086at2759"/>
<gene>
    <name evidence="3" type="ORF">AAP_05261</name>
</gene>
<dbReference type="Proteomes" id="UP000242877">
    <property type="component" value="Unassembled WGS sequence"/>
</dbReference>
<feature type="compositionally biased region" description="Low complexity" evidence="1">
    <location>
        <begin position="484"/>
        <end position="501"/>
    </location>
</feature>
<comment type="caution">
    <text evidence="3">The sequence shown here is derived from an EMBL/GenBank/DDBJ whole genome shotgun (WGS) entry which is preliminary data.</text>
</comment>
<evidence type="ECO:0000259" key="2">
    <source>
        <dbReference type="Pfam" id="PF13257"/>
    </source>
</evidence>
<protein>
    <recommendedName>
        <fullName evidence="2">DUF4048 domain-containing protein</fullName>
    </recommendedName>
</protein>
<feature type="region of interest" description="Disordered" evidence="1">
    <location>
        <begin position="409"/>
        <end position="507"/>
    </location>
</feature>
<feature type="compositionally biased region" description="Acidic residues" evidence="1">
    <location>
        <begin position="446"/>
        <end position="455"/>
    </location>
</feature>
<evidence type="ECO:0000313" key="4">
    <source>
        <dbReference type="Proteomes" id="UP000242877"/>
    </source>
</evidence>
<dbReference type="InterPro" id="IPR025122">
    <property type="entry name" value="DUF4048"/>
</dbReference>
<feature type="compositionally biased region" description="Low complexity" evidence="1">
    <location>
        <begin position="429"/>
        <end position="440"/>
    </location>
</feature>
<sequence length="621" mass="68086">MDQHTPTPTPSPPAVVDGVPSQNQTGLALPLRLKSNSISQKSSTNYRKHAKRLTLQFPIAISDSVVQNSQARRQQQNDEASHGDAAMFFQTSRPDSVDPSLVNPNGFEADESDDGTSFFTALAAQERKVLELREELQKAEAELTSLKRQWAVSERSKKKSEIRFQTEAMKSMRRPSTTSTDAGSRRSDDPSGLDALREQTRFSRELGRRGSYSRHSPSMSMASNASASPRAAKPRTVFQSSKHTRTLSLLANNSTVSFPQPGDIRNKPAISSKPSRSATLPSIDVTKQSVLSPQSHPPDTATLRRVFAQNPTAEAFMRTGQQMAADFKDNLWTFLEDIRQATVGEELTHANSRSVQAPNPNFKPDSRNARRTTGRSISGPVNGSPSGHLMSGKDEDDDASFWKQFGLEVESPMSSNTGSRKTTPKPIDQQKSSRNKQQQQEASLLDFDDDDDTWDMWDNSPVNHSRSGKGASHTPCSSTSTWPSKRSQSPSTAASSPPMSARFADKPPAPVSALALIPALVPEAKSMSPDAPEDGPSQQMSFTDNHQPFIVEHNSFHEDNDPSDQNNRKSLSRSESIPWPAFKDLTPSKLTKTASTLMAEWEQSLSPSPERVSSPKASKAD</sequence>